<feature type="domain" description="Beta-lactamase-related" evidence="1">
    <location>
        <begin position="10"/>
        <end position="364"/>
    </location>
</feature>
<dbReference type="InterPro" id="IPR012338">
    <property type="entry name" value="Beta-lactam/transpept-like"/>
</dbReference>
<protein>
    <submittedName>
        <fullName evidence="2">Serine hydrolase domain-containing protein</fullName>
        <ecNumber evidence="2">3.1.1.103</ecNumber>
    </submittedName>
</protein>
<dbReference type="InterPro" id="IPR001466">
    <property type="entry name" value="Beta-lactam-related"/>
</dbReference>
<dbReference type="GO" id="GO:0016787">
    <property type="term" value="F:hydrolase activity"/>
    <property type="evidence" value="ECO:0007669"/>
    <property type="project" value="UniProtKB-KW"/>
</dbReference>
<name>A0ABU9CPL5_9BURK</name>
<dbReference type="EC" id="3.1.1.103" evidence="2"/>
<keyword evidence="2" id="KW-0378">Hydrolase</keyword>
<proteinExistence type="predicted"/>
<keyword evidence="3" id="KW-1185">Reference proteome</keyword>
<dbReference type="RefSeq" id="WP_341412392.1">
    <property type="nucleotide sequence ID" value="NZ_JBBUTH010000010.1"/>
</dbReference>
<dbReference type="EMBL" id="JBBUTH010000010">
    <property type="protein sequence ID" value="MEK8052669.1"/>
    <property type="molecule type" value="Genomic_DNA"/>
</dbReference>
<dbReference type="Proteomes" id="UP001365405">
    <property type="component" value="Unassembled WGS sequence"/>
</dbReference>
<reference evidence="2 3" key="1">
    <citation type="submission" date="2024-04" db="EMBL/GenBank/DDBJ databases">
        <title>Novel species of the genus Ideonella isolated from streams.</title>
        <authorList>
            <person name="Lu H."/>
        </authorList>
    </citation>
    <scope>NUCLEOTIDE SEQUENCE [LARGE SCALE GENOMIC DNA]</scope>
    <source>
        <strain evidence="2 3">DXS22W</strain>
    </source>
</reference>
<dbReference type="InterPro" id="IPR050789">
    <property type="entry name" value="Diverse_Enzym_Activities"/>
</dbReference>
<comment type="caution">
    <text evidence="2">The sequence shown here is derived from an EMBL/GenBank/DDBJ whole genome shotgun (WGS) entry which is preliminary data.</text>
</comment>
<dbReference type="SUPFAM" id="SSF56601">
    <property type="entry name" value="beta-lactamase/transpeptidase-like"/>
    <property type="match status" value="1"/>
</dbReference>
<evidence type="ECO:0000313" key="3">
    <source>
        <dbReference type="Proteomes" id="UP001365405"/>
    </source>
</evidence>
<sequence length="380" mass="39765">MPTPPSNPVADLLAHHVAARHTPGALALVERDGRVLAREVAGHVRPDGATAMHAGVRFRIASLTKPVVTVAALMLVDEGRLALDAPIGELLPALRDLRLAGGVAPQRPPTVRDLMRHTSGLAYPFEIADPALREAWAGAGITAAMSGLDSAGFLARIATLPLVAEPGRAFRYGYSTDVLGCIVEAVEGQTLAAVLQRRLFTPLGMTRTSFELQAGEDADVATAFADDTAWHATIPAIGRRTAGQPWIDSGGGGLISTLDDYAAFGRLLADGGVVGGTVGGQRLLSEAMMAEMFRNQLPAGVDGPAAYCGPGYGFGLGLAIRLDWGPAAMPSTAGEGAWSGISGPALFVQPKERWFAVMMCANMASRMLCRLALRREAARL</sequence>
<accession>A0ABU9CPL5</accession>
<evidence type="ECO:0000313" key="2">
    <source>
        <dbReference type="EMBL" id="MEK8052669.1"/>
    </source>
</evidence>
<dbReference type="PANTHER" id="PTHR43283:SF3">
    <property type="entry name" value="BETA-LACTAMASE FAMILY PROTEIN (AFU_ORTHOLOGUE AFUA_5G07500)"/>
    <property type="match status" value="1"/>
</dbReference>
<dbReference type="PANTHER" id="PTHR43283">
    <property type="entry name" value="BETA-LACTAMASE-RELATED"/>
    <property type="match status" value="1"/>
</dbReference>
<dbReference type="Pfam" id="PF00144">
    <property type="entry name" value="Beta-lactamase"/>
    <property type="match status" value="1"/>
</dbReference>
<organism evidence="2 3">
    <name type="scientific">Pseudaquabacterium inlustre</name>
    <dbReference type="NCBI Taxonomy" id="2984192"/>
    <lineage>
        <taxon>Bacteria</taxon>
        <taxon>Pseudomonadati</taxon>
        <taxon>Pseudomonadota</taxon>
        <taxon>Betaproteobacteria</taxon>
        <taxon>Burkholderiales</taxon>
        <taxon>Sphaerotilaceae</taxon>
        <taxon>Pseudaquabacterium</taxon>
    </lineage>
</organism>
<dbReference type="Gene3D" id="3.40.710.10">
    <property type="entry name" value="DD-peptidase/beta-lactamase superfamily"/>
    <property type="match status" value="1"/>
</dbReference>
<evidence type="ECO:0000259" key="1">
    <source>
        <dbReference type="Pfam" id="PF00144"/>
    </source>
</evidence>
<gene>
    <name evidence="2" type="ORF">AACH10_20635</name>
</gene>